<gene>
    <name evidence="2" type="ORF">O6P43_033427</name>
</gene>
<accession>A0AAD7KRK5</accession>
<feature type="coiled-coil region" evidence="1">
    <location>
        <begin position="30"/>
        <end position="71"/>
    </location>
</feature>
<protein>
    <submittedName>
        <fullName evidence="2">Ribonuclease P protein subunit P38, related protein</fullName>
    </submittedName>
</protein>
<evidence type="ECO:0000256" key="1">
    <source>
        <dbReference type="SAM" id="Coils"/>
    </source>
</evidence>
<dbReference type="EMBL" id="JARAOO010000014">
    <property type="protein sequence ID" value="KAJ7943951.1"/>
    <property type="molecule type" value="Genomic_DNA"/>
</dbReference>
<keyword evidence="3" id="KW-1185">Reference proteome</keyword>
<proteinExistence type="predicted"/>
<organism evidence="2 3">
    <name type="scientific">Quillaja saponaria</name>
    <name type="common">Soap bark tree</name>
    <dbReference type="NCBI Taxonomy" id="32244"/>
    <lineage>
        <taxon>Eukaryota</taxon>
        <taxon>Viridiplantae</taxon>
        <taxon>Streptophyta</taxon>
        <taxon>Embryophyta</taxon>
        <taxon>Tracheophyta</taxon>
        <taxon>Spermatophyta</taxon>
        <taxon>Magnoliopsida</taxon>
        <taxon>eudicotyledons</taxon>
        <taxon>Gunneridae</taxon>
        <taxon>Pentapetalae</taxon>
        <taxon>rosids</taxon>
        <taxon>fabids</taxon>
        <taxon>Fabales</taxon>
        <taxon>Quillajaceae</taxon>
        <taxon>Quillaja</taxon>
    </lineage>
</organism>
<dbReference type="Proteomes" id="UP001163823">
    <property type="component" value="Chromosome 14"/>
</dbReference>
<dbReference type="AlphaFoldDB" id="A0AAD7KRK5"/>
<sequence>MKSRRKEDSKANVRVVEIFASHRNAWHAEENRLLHQIDAATEEIAHLKTKVTDFEKYEAESEARIEELEREVFERDEMITFMSRRDNGESEAEKAEQELVGAQSGEWFQKDVEECMLGTNRNVEEINIVYEHGQQYQQQLCNGFDLEKLATASKLLAEKATLWQDVQYESLESLYNTKLFIARRESPWKVDSESTEDSSKLKLLELELLNLENVGKSDPSKVPPLMRKQARRYQTLAGKINNLCRRMASDPCELNLSSEFQTQRQTDFLLEAFRLQQRTSDTGQKLAALQTEIGKNYNRDELGSQGILPPRRSLDSIRNNFKGIQRNLEIWLARIIGDVEGILARDGTSRVKDCYISRYP</sequence>
<dbReference type="PANTHER" id="PTHR47747">
    <property type="entry name" value="RIBONUCLEASE P PROTEIN SUBUNIT P38-LIKE PROTEIN"/>
    <property type="match status" value="1"/>
</dbReference>
<name>A0AAD7KRK5_QUISA</name>
<feature type="non-terminal residue" evidence="2">
    <location>
        <position position="1"/>
    </location>
</feature>
<evidence type="ECO:0000313" key="3">
    <source>
        <dbReference type="Proteomes" id="UP001163823"/>
    </source>
</evidence>
<reference evidence="2" key="1">
    <citation type="journal article" date="2023" name="Science">
        <title>Elucidation of the pathway for biosynthesis of saponin adjuvants from the soapbark tree.</title>
        <authorList>
            <person name="Reed J."/>
            <person name="Orme A."/>
            <person name="El-Demerdash A."/>
            <person name="Owen C."/>
            <person name="Martin L.B.B."/>
            <person name="Misra R.C."/>
            <person name="Kikuchi S."/>
            <person name="Rejzek M."/>
            <person name="Martin A.C."/>
            <person name="Harkess A."/>
            <person name="Leebens-Mack J."/>
            <person name="Louveau T."/>
            <person name="Stephenson M.J."/>
            <person name="Osbourn A."/>
        </authorList>
    </citation>
    <scope>NUCLEOTIDE SEQUENCE</scope>
    <source>
        <strain evidence="2">S10</strain>
    </source>
</reference>
<evidence type="ECO:0000313" key="2">
    <source>
        <dbReference type="EMBL" id="KAJ7943951.1"/>
    </source>
</evidence>
<comment type="caution">
    <text evidence="2">The sequence shown here is derived from an EMBL/GenBank/DDBJ whole genome shotgun (WGS) entry which is preliminary data.</text>
</comment>
<dbReference type="PANTHER" id="PTHR47747:SF3">
    <property type="entry name" value="OS03G0853600 PROTEIN"/>
    <property type="match status" value="1"/>
</dbReference>
<dbReference type="KEGG" id="qsa:O6P43_033427"/>
<keyword evidence="1" id="KW-0175">Coiled coil</keyword>